<dbReference type="OrthoDB" id="2160351at2759"/>
<dbReference type="Gene3D" id="1.10.3260.10">
    <property type="entry name" value="DNA ligase, ATP-dependent, N-terminal domain"/>
    <property type="match status" value="1"/>
</dbReference>
<dbReference type="EMBL" id="ML995841">
    <property type="protein sequence ID" value="KAF2768720.1"/>
    <property type="molecule type" value="Genomic_DNA"/>
</dbReference>
<dbReference type="PROSITE" id="PS50160">
    <property type="entry name" value="DNA_LIGASE_A3"/>
    <property type="match status" value="1"/>
</dbReference>
<keyword evidence="8" id="KW-1185">Reference proteome</keyword>
<dbReference type="Proteomes" id="UP000799436">
    <property type="component" value="Unassembled WGS sequence"/>
</dbReference>
<dbReference type="PANTHER" id="PTHR45997">
    <property type="entry name" value="DNA LIGASE 4"/>
    <property type="match status" value="1"/>
</dbReference>
<dbReference type="InterPro" id="IPR036599">
    <property type="entry name" value="DNA_ligase_N_sf"/>
</dbReference>
<proteinExistence type="inferred from homology"/>
<evidence type="ECO:0000313" key="7">
    <source>
        <dbReference type="EMBL" id="KAF2768720.1"/>
    </source>
</evidence>
<dbReference type="GO" id="GO:0006303">
    <property type="term" value="P:double-strand break repair via nonhomologous end joining"/>
    <property type="evidence" value="ECO:0007669"/>
    <property type="project" value="TreeGrafter"/>
</dbReference>
<evidence type="ECO:0000256" key="3">
    <source>
        <dbReference type="ARBA" id="ARBA00022741"/>
    </source>
</evidence>
<dbReference type="GO" id="GO:0006297">
    <property type="term" value="P:nucleotide-excision repair, DNA gap filling"/>
    <property type="evidence" value="ECO:0007669"/>
    <property type="project" value="TreeGrafter"/>
</dbReference>
<evidence type="ECO:0000256" key="4">
    <source>
        <dbReference type="ARBA" id="ARBA00022840"/>
    </source>
</evidence>
<dbReference type="Pfam" id="PF04675">
    <property type="entry name" value="DNA_ligase_A_N"/>
    <property type="match status" value="1"/>
</dbReference>
<evidence type="ECO:0000256" key="5">
    <source>
        <dbReference type="ARBA" id="ARBA00023242"/>
    </source>
</evidence>
<evidence type="ECO:0000256" key="1">
    <source>
        <dbReference type="ARBA" id="ARBA00007572"/>
    </source>
</evidence>
<organism evidence="7 8">
    <name type="scientific">Teratosphaeria nubilosa</name>
    <dbReference type="NCBI Taxonomy" id="161662"/>
    <lineage>
        <taxon>Eukaryota</taxon>
        <taxon>Fungi</taxon>
        <taxon>Dikarya</taxon>
        <taxon>Ascomycota</taxon>
        <taxon>Pezizomycotina</taxon>
        <taxon>Dothideomycetes</taxon>
        <taxon>Dothideomycetidae</taxon>
        <taxon>Mycosphaerellales</taxon>
        <taxon>Teratosphaeriaceae</taxon>
        <taxon>Teratosphaeria</taxon>
    </lineage>
</organism>
<sequence length="674" mass="76369">MPVPFAYISKLLCALEELENRQPAILSIYKKDELIRSTIEQWFRLHRRVIDDLDEADAVALLSSLLPERRTDRVYGLQAKSLCNLLCRALDLRIGGRSILRGYLDQGNGDLGECVERYIRGRGPPGRPPVLLDEIDTLLQQMAGQCRFSSSSVRATNTSLSSKERDNLHSNIFNRLDADEGKWLVRLILKDFAPVTINEKTVLQSFHFLLPDLLRFQNSFEVSIALLRDQFFRQYPARPDPRSVPLHRKSVAHAIKPKVGVKIGKLEMDKARAIDSCFKILGPHRWVVERKYDGEYCEVHVDLTKSTNPKQCITIFSKSAKESTNDRGAILDTLVKCLGLGTSNCRFQQQAIFLGELVVYSDEQRCVLPFDKIRKHVSRSGSFLGTDRDSQSHAHEHLAIVFFDLLLLDDDVIMNKAAEERRTWLRESYKKVSGRAWSAEWKIIDCAEGAKAKELLIKQFAASMVQRCEGLVLKPCGVPYFCLEPPPNGVRTRYIKLKQDYLGGMGDEADFAVIGASYDAQQALKSGLPGVKWTDFHLGCVINAGDVRRFDAKPLFQVVYTVQQEACIPKPVLKQLNTLGLHRARTYTSDKEVDKFDVQVESYLKIDVIFDEPFVLEVLGSGFSKPSNCDFSMLRHARVKKLHHDRSWKDCVTFQALQDQAASAKNAPEESESQ</sequence>
<evidence type="ECO:0000313" key="8">
    <source>
        <dbReference type="Proteomes" id="UP000799436"/>
    </source>
</evidence>
<dbReference type="AlphaFoldDB" id="A0A6G1L7V9"/>
<dbReference type="GO" id="GO:0006310">
    <property type="term" value="P:DNA recombination"/>
    <property type="evidence" value="ECO:0007669"/>
    <property type="project" value="InterPro"/>
</dbReference>
<feature type="domain" description="ATP-dependent DNA ligase family profile" evidence="6">
    <location>
        <begin position="391"/>
        <end position="542"/>
    </location>
</feature>
<dbReference type="GO" id="GO:0032807">
    <property type="term" value="C:DNA ligase IV complex"/>
    <property type="evidence" value="ECO:0007669"/>
    <property type="project" value="TreeGrafter"/>
</dbReference>
<dbReference type="PANTHER" id="PTHR45997:SF2">
    <property type="entry name" value="ATP DEPENDENT DNA LIGASE DOMAIN PROTEIN (AFU_ORTHOLOGUE AFUA_5G02430)"/>
    <property type="match status" value="1"/>
</dbReference>
<dbReference type="InterPro" id="IPR029710">
    <property type="entry name" value="LIG4"/>
</dbReference>
<dbReference type="InterPro" id="IPR012308">
    <property type="entry name" value="DNA_ligase_ATP-dep_N"/>
</dbReference>
<protein>
    <recommendedName>
        <fullName evidence="6">ATP-dependent DNA ligase family profile domain-containing protein</fullName>
    </recommendedName>
</protein>
<reference evidence="7" key="1">
    <citation type="journal article" date="2020" name="Stud. Mycol.">
        <title>101 Dothideomycetes genomes: a test case for predicting lifestyles and emergence of pathogens.</title>
        <authorList>
            <person name="Haridas S."/>
            <person name="Albert R."/>
            <person name="Binder M."/>
            <person name="Bloem J."/>
            <person name="Labutti K."/>
            <person name="Salamov A."/>
            <person name="Andreopoulos B."/>
            <person name="Baker S."/>
            <person name="Barry K."/>
            <person name="Bills G."/>
            <person name="Bluhm B."/>
            <person name="Cannon C."/>
            <person name="Castanera R."/>
            <person name="Culley D."/>
            <person name="Daum C."/>
            <person name="Ezra D."/>
            <person name="Gonzalez J."/>
            <person name="Henrissat B."/>
            <person name="Kuo A."/>
            <person name="Liang C."/>
            <person name="Lipzen A."/>
            <person name="Lutzoni F."/>
            <person name="Magnuson J."/>
            <person name="Mondo S."/>
            <person name="Nolan M."/>
            <person name="Ohm R."/>
            <person name="Pangilinan J."/>
            <person name="Park H.-J."/>
            <person name="Ramirez L."/>
            <person name="Alfaro M."/>
            <person name="Sun H."/>
            <person name="Tritt A."/>
            <person name="Yoshinaga Y."/>
            <person name="Zwiers L.-H."/>
            <person name="Turgeon B."/>
            <person name="Goodwin S."/>
            <person name="Spatafora J."/>
            <person name="Crous P."/>
            <person name="Grigoriev I."/>
        </authorList>
    </citation>
    <scope>NUCLEOTIDE SEQUENCE</scope>
    <source>
        <strain evidence="7">CBS 116005</strain>
    </source>
</reference>
<gene>
    <name evidence="7" type="ORF">EJ03DRAFT_273634</name>
</gene>
<keyword evidence="5" id="KW-0539">Nucleus</keyword>
<dbReference type="SUPFAM" id="SSF56091">
    <property type="entry name" value="DNA ligase/mRNA capping enzyme, catalytic domain"/>
    <property type="match status" value="1"/>
</dbReference>
<dbReference type="Gene3D" id="3.30.470.30">
    <property type="entry name" value="DNA ligase/mRNA capping enzyme"/>
    <property type="match status" value="1"/>
</dbReference>
<accession>A0A6G1L7V9</accession>
<evidence type="ECO:0000256" key="2">
    <source>
        <dbReference type="ARBA" id="ARBA00022598"/>
    </source>
</evidence>
<dbReference type="InterPro" id="IPR012340">
    <property type="entry name" value="NA-bd_OB-fold"/>
</dbReference>
<evidence type="ECO:0000259" key="6">
    <source>
        <dbReference type="PROSITE" id="PS50160"/>
    </source>
</evidence>
<dbReference type="Pfam" id="PF01068">
    <property type="entry name" value="DNA_ligase_A_M"/>
    <property type="match status" value="1"/>
</dbReference>
<keyword evidence="2" id="KW-0436">Ligase</keyword>
<name>A0A6G1L7V9_9PEZI</name>
<comment type="similarity">
    <text evidence="1">Belongs to the ATP-dependent DNA ligase family.</text>
</comment>
<dbReference type="InterPro" id="IPR012310">
    <property type="entry name" value="DNA_ligase_ATP-dep_cent"/>
</dbReference>
<feature type="non-terminal residue" evidence="7">
    <location>
        <position position="674"/>
    </location>
</feature>
<dbReference type="GO" id="GO:0005524">
    <property type="term" value="F:ATP binding"/>
    <property type="evidence" value="ECO:0007669"/>
    <property type="project" value="UniProtKB-KW"/>
</dbReference>
<keyword evidence="4" id="KW-0067">ATP-binding</keyword>
<dbReference type="GO" id="GO:0003910">
    <property type="term" value="F:DNA ligase (ATP) activity"/>
    <property type="evidence" value="ECO:0007669"/>
    <property type="project" value="InterPro"/>
</dbReference>
<keyword evidence="3" id="KW-0547">Nucleotide-binding</keyword>
<dbReference type="GO" id="GO:0003677">
    <property type="term" value="F:DNA binding"/>
    <property type="evidence" value="ECO:0007669"/>
    <property type="project" value="InterPro"/>
</dbReference>
<dbReference type="Gene3D" id="2.40.50.140">
    <property type="entry name" value="Nucleic acid-binding proteins"/>
    <property type="match status" value="1"/>
</dbReference>